<keyword evidence="3" id="KW-1185">Reference proteome</keyword>
<dbReference type="PANTHER" id="PTHR34197:SF3">
    <property type="entry name" value="DUF740 FAMILY PROTEIN"/>
    <property type="match status" value="1"/>
</dbReference>
<feature type="region of interest" description="Disordered" evidence="1">
    <location>
        <begin position="73"/>
        <end position="95"/>
    </location>
</feature>
<organism evidence="2 3">
    <name type="scientific">Acorus calamus</name>
    <name type="common">Sweet flag</name>
    <dbReference type="NCBI Taxonomy" id="4465"/>
    <lineage>
        <taxon>Eukaryota</taxon>
        <taxon>Viridiplantae</taxon>
        <taxon>Streptophyta</taxon>
        <taxon>Embryophyta</taxon>
        <taxon>Tracheophyta</taxon>
        <taxon>Spermatophyta</taxon>
        <taxon>Magnoliopsida</taxon>
        <taxon>Liliopsida</taxon>
        <taxon>Acoraceae</taxon>
        <taxon>Acorus</taxon>
    </lineage>
</organism>
<comment type="caution">
    <text evidence="2">The sequence shown here is derived from an EMBL/GenBank/DDBJ whole genome shotgun (WGS) entry which is preliminary data.</text>
</comment>
<name>A0AAV9EB08_ACOCL</name>
<dbReference type="Pfam" id="PF05340">
    <property type="entry name" value="DUF740"/>
    <property type="match status" value="1"/>
</dbReference>
<reference evidence="2" key="1">
    <citation type="journal article" date="2023" name="Nat. Commun.">
        <title>Diploid and tetraploid genomes of Acorus and the evolution of monocots.</title>
        <authorList>
            <person name="Ma L."/>
            <person name="Liu K.W."/>
            <person name="Li Z."/>
            <person name="Hsiao Y.Y."/>
            <person name="Qi Y."/>
            <person name="Fu T."/>
            <person name="Tang G.D."/>
            <person name="Zhang D."/>
            <person name="Sun W.H."/>
            <person name="Liu D.K."/>
            <person name="Li Y."/>
            <person name="Chen G.Z."/>
            <person name="Liu X.D."/>
            <person name="Liao X.Y."/>
            <person name="Jiang Y.T."/>
            <person name="Yu X."/>
            <person name="Hao Y."/>
            <person name="Huang J."/>
            <person name="Zhao X.W."/>
            <person name="Ke S."/>
            <person name="Chen Y.Y."/>
            <person name="Wu W.L."/>
            <person name="Hsu J.L."/>
            <person name="Lin Y.F."/>
            <person name="Huang M.D."/>
            <person name="Li C.Y."/>
            <person name="Huang L."/>
            <person name="Wang Z.W."/>
            <person name="Zhao X."/>
            <person name="Zhong W.Y."/>
            <person name="Peng D.H."/>
            <person name="Ahmad S."/>
            <person name="Lan S."/>
            <person name="Zhang J.S."/>
            <person name="Tsai W.C."/>
            <person name="Van de Peer Y."/>
            <person name="Liu Z.J."/>
        </authorList>
    </citation>
    <scope>NUCLEOTIDE SEQUENCE</scope>
    <source>
        <strain evidence="2">CP</strain>
    </source>
</reference>
<evidence type="ECO:0000256" key="1">
    <source>
        <dbReference type="SAM" id="MobiDB-lite"/>
    </source>
</evidence>
<dbReference type="AlphaFoldDB" id="A0AAV9EB08"/>
<evidence type="ECO:0000313" key="3">
    <source>
        <dbReference type="Proteomes" id="UP001180020"/>
    </source>
</evidence>
<dbReference type="PANTHER" id="PTHR34197">
    <property type="entry name" value="OS04G0591300 PROTEIN"/>
    <property type="match status" value="1"/>
</dbReference>
<protein>
    <submittedName>
        <fullName evidence="2">Uncharacterized protein</fullName>
    </submittedName>
</protein>
<accession>A0AAV9EB08</accession>
<feature type="compositionally biased region" description="Acidic residues" evidence="1">
    <location>
        <begin position="77"/>
        <end position="94"/>
    </location>
</feature>
<sequence>MSRKGKAFIEPNWASELQCKLHPFSSTVGVCAHCLTERLLKLTCSDSCLCSSPDSISAVDVGSVGRISFLIENDRGGDEEEEEEEEEGEGEAEEFGVLKRSRSSVNVKSLGGLWGLFGRKREVGVSCGDVSKRCSVVGFDELGVPSSSSVCSFNGGFGEAELGLDENSRKDGFFGGESFGFGGGVESKPGFGGLDGEGASVENGGGGFDGRNASSCRFKYSDSWIRGGKKRFKPWMWFLKASGVRRTRH</sequence>
<dbReference type="InterPro" id="IPR008004">
    <property type="entry name" value="OCTOPUS-like"/>
</dbReference>
<dbReference type="EMBL" id="JAUJYO010000008">
    <property type="protein sequence ID" value="KAK1310319.1"/>
    <property type="molecule type" value="Genomic_DNA"/>
</dbReference>
<dbReference type="Proteomes" id="UP001180020">
    <property type="component" value="Unassembled WGS sequence"/>
</dbReference>
<proteinExistence type="predicted"/>
<evidence type="ECO:0000313" key="2">
    <source>
        <dbReference type="EMBL" id="KAK1310319.1"/>
    </source>
</evidence>
<gene>
    <name evidence="2" type="ORF">QJS10_CPA08g01708</name>
</gene>
<reference evidence="2" key="2">
    <citation type="submission" date="2023-06" db="EMBL/GenBank/DDBJ databases">
        <authorList>
            <person name="Ma L."/>
            <person name="Liu K.-W."/>
            <person name="Li Z."/>
            <person name="Hsiao Y.-Y."/>
            <person name="Qi Y."/>
            <person name="Fu T."/>
            <person name="Tang G."/>
            <person name="Zhang D."/>
            <person name="Sun W.-H."/>
            <person name="Liu D.-K."/>
            <person name="Li Y."/>
            <person name="Chen G.-Z."/>
            <person name="Liu X.-D."/>
            <person name="Liao X.-Y."/>
            <person name="Jiang Y.-T."/>
            <person name="Yu X."/>
            <person name="Hao Y."/>
            <person name="Huang J."/>
            <person name="Zhao X.-W."/>
            <person name="Ke S."/>
            <person name="Chen Y.-Y."/>
            <person name="Wu W.-L."/>
            <person name="Hsu J.-L."/>
            <person name="Lin Y.-F."/>
            <person name="Huang M.-D."/>
            <person name="Li C.-Y."/>
            <person name="Huang L."/>
            <person name="Wang Z.-W."/>
            <person name="Zhao X."/>
            <person name="Zhong W.-Y."/>
            <person name="Peng D.-H."/>
            <person name="Ahmad S."/>
            <person name="Lan S."/>
            <person name="Zhang J.-S."/>
            <person name="Tsai W.-C."/>
            <person name="Van De Peer Y."/>
            <person name="Liu Z.-J."/>
        </authorList>
    </citation>
    <scope>NUCLEOTIDE SEQUENCE</scope>
    <source>
        <strain evidence="2">CP</strain>
        <tissue evidence="2">Leaves</tissue>
    </source>
</reference>